<protein>
    <recommendedName>
        <fullName evidence="1">B3/B4 tRNA-binding domain-containing protein</fullName>
    </recommendedName>
</protein>
<organism evidence="2 3">
    <name type="scientific">Dictyobacter aurantiacus</name>
    <dbReference type="NCBI Taxonomy" id="1936993"/>
    <lineage>
        <taxon>Bacteria</taxon>
        <taxon>Bacillati</taxon>
        <taxon>Chloroflexota</taxon>
        <taxon>Ktedonobacteria</taxon>
        <taxon>Ktedonobacterales</taxon>
        <taxon>Dictyobacteraceae</taxon>
        <taxon>Dictyobacter</taxon>
    </lineage>
</organism>
<comment type="caution">
    <text evidence="2">The sequence shown here is derived from an EMBL/GenBank/DDBJ whole genome shotgun (WGS) entry which is preliminary data.</text>
</comment>
<dbReference type="PANTHER" id="PTHR39209">
    <property type="match status" value="1"/>
</dbReference>
<keyword evidence="3" id="KW-1185">Reference proteome</keyword>
<dbReference type="SUPFAM" id="SSF56037">
    <property type="entry name" value="PheT/TilS domain"/>
    <property type="match status" value="1"/>
</dbReference>
<evidence type="ECO:0000259" key="1">
    <source>
        <dbReference type="SMART" id="SM00873"/>
    </source>
</evidence>
<dbReference type="OrthoDB" id="276580at2"/>
<sequence>MHIFQYDPAILQRYPEVVGGAILARDVTNGPTPPHVQTLYQTEQRRVVERIGNTPLSQIESLAAWRRAFRGFGVDPTQYRSAAEALLRRLTKKGDIPSINLLVDIGNMVSIRYGLPVAVFDLHALQRPITVRFADGTERYSELGESAEDHPQPGEVVFSDETRQVVARRWCWRQSESSAAVEQTRECLITVEAHHAAAHQDIGAAVRDLLTLLNDFVGGTYTSSILDVQHPALDDTPEV</sequence>
<dbReference type="AlphaFoldDB" id="A0A401ZH98"/>
<name>A0A401ZH98_9CHLR</name>
<dbReference type="InterPro" id="IPR005146">
    <property type="entry name" value="B3/B4_tRNA-bd"/>
</dbReference>
<dbReference type="Proteomes" id="UP000287224">
    <property type="component" value="Unassembled WGS sequence"/>
</dbReference>
<evidence type="ECO:0000313" key="2">
    <source>
        <dbReference type="EMBL" id="GCE06068.1"/>
    </source>
</evidence>
<accession>A0A401ZH98</accession>
<dbReference type="EMBL" id="BIFQ01000001">
    <property type="protein sequence ID" value="GCE06068.1"/>
    <property type="molecule type" value="Genomic_DNA"/>
</dbReference>
<dbReference type="PANTHER" id="PTHR39209:SF2">
    <property type="entry name" value="CYTOPLASMIC PROTEIN"/>
    <property type="match status" value="1"/>
</dbReference>
<dbReference type="GO" id="GO:0004826">
    <property type="term" value="F:phenylalanine-tRNA ligase activity"/>
    <property type="evidence" value="ECO:0007669"/>
    <property type="project" value="InterPro"/>
</dbReference>
<feature type="domain" description="B3/B4 tRNA-binding" evidence="1">
    <location>
        <begin position="63"/>
        <end position="218"/>
    </location>
</feature>
<reference evidence="3" key="1">
    <citation type="submission" date="2018-12" db="EMBL/GenBank/DDBJ databases">
        <title>Tengunoibacter tsumagoiensis gen. nov., sp. nov., Dictyobacter kobayashii sp. nov., D. alpinus sp. nov., and D. joshuensis sp. nov. and description of Dictyobacteraceae fam. nov. within the order Ktedonobacterales isolated from Tengu-no-mugimeshi.</title>
        <authorList>
            <person name="Wang C.M."/>
            <person name="Zheng Y."/>
            <person name="Sakai Y."/>
            <person name="Toyoda A."/>
            <person name="Minakuchi Y."/>
            <person name="Abe K."/>
            <person name="Yokota A."/>
            <person name="Yabe S."/>
        </authorList>
    </citation>
    <scope>NUCLEOTIDE SEQUENCE [LARGE SCALE GENOMIC DNA]</scope>
    <source>
        <strain evidence="3">S-27</strain>
    </source>
</reference>
<dbReference type="InterPro" id="IPR020825">
    <property type="entry name" value="Phe-tRNA_synthase-like_B3/B4"/>
</dbReference>
<dbReference type="Gene3D" id="3.50.40.10">
    <property type="entry name" value="Phenylalanyl-trna Synthetase, Chain B, domain 3"/>
    <property type="match status" value="1"/>
</dbReference>
<dbReference type="SMART" id="SM00873">
    <property type="entry name" value="B3_4"/>
    <property type="match status" value="1"/>
</dbReference>
<gene>
    <name evidence="2" type="ORF">KDAU_33970</name>
</gene>
<dbReference type="Pfam" id="PF03483">
    <property type="entry name" value="B3_4"/>
    <property type="match status" value="1"/>
</dbReference>
<proteinExistence type="predicted"/>
<dbReference type="RefSeq" id="WP_126597051.1">
    <property type="nucleotide sequence ID" value="NZ_BIFQ01000001.1"/>
</dbReference>
<dbReference type="GO" id="GO:0003723">
    <property type="term" value="F:RNA binding"/>
    <property type="evidence" value="ECO:0007669"/>
    <property type="project" value="InterPro"/>
</dbReference>
<evidence type="ECO:0000313" key="3">
    <source>
        <dbReference type="Proteomes" id="UP000287224"/>
    </source>
</evidence>